<accession>A0A1F7WVB5</accession>
<protein>
    <recommendedName>
        <fullName evidence="4">DUF5666 domain-containing protein</fullName>
    </recommendedName>
</protein>
<dbReference type="Proteomes" id="UP000178735">
    <property type="component" value="Unassembled WGS sequence"/>
</dbReference>
<reference evidence="2 3" key="1">
    <citation type="journal article" date="2016" name="Nat. Commun.">
        <title>Thousands of microbial genomes shed light on interconnected biogeochemical processes in an aquifer system.</title>
        <authorList>
            <person name="Anantharaman K."/>
            <person name="Brown C.T."/>
            <person name="Hug L.A."/>
            <person name="Sharon I."/>
            <person name="Castelle C.J."/>
            <person name="Probst A.J."/>
            <person name="Thomas B.C."/>
            <person name="Singh A."/>
            <person name="Wilkins M.J."/>
            <person name="Karaoz U."/>
            <person name="Brodie E.L."/>
            <person name="Williams K.H."/>
            <person name="Hubbard S.S."/>
            <person name="Banfield J.F."/>
        </authorList>
    </citation>
    <scope>NUCLEOTIDE SEQUENCE [LARGE SCALE GENOMIC DNA]</scope>
</reference>
<evidence type="ECO:0000313" key="2">
    <source>
        <dbReference type="EMBL" id="OGM06359.1"/>
    </source>
</evidence>
<dbReference type="STRING" id="1817813.A2008_02005"/>
<sequence>MKQRLLISFIIFSFIFSSFDFLAAATNNPPAGTLVKLSLEEDLSSRSSKQGEMVKFKVVNPVKVGIKTVISKGATAQAQISEIRGPGNFGRNARIKLNFLYVVDRKGNRVPIELGEQAAKINQQEGYAIGASAAGFLLLGPIGLVGGIFVHGKHVELDKGTKLFVEVSDK</sequence>
<evidence type="ECO:0008006" key="4">
    <source>
        <dbReference type="Google" id="ProtNLM"/>
    </source>
</evidence>
<feature type="chain" id="PRO_5009533603" description="DUF5666 domain-containing protein" evidence="1">
    <location>
        <begin position="24"/>
        <end position="170"/>
    </location>
</feature>
<organism evidence="2 3">
    <name type="scientific">Candidatus Wallbacteria bacterium GWC2_49_35</name>
    <dbReference type="NCBI Taxonomy" id="1817813"/>
    <lineage>
        <taxon>Bacteria</taxon>
        <taxon>Candidatus Walliibacteriota</taxon>
    </lineage>
</organism>
<keyword evidence="1" id="KW-0732">Signal</keyword>
<comment type="caution">
    <text evidence="2">The sequence shown here is derived from an EMBL/GenBank/DDBJ whole genome shotgun (WGS) entry which is preliminary data.</text>
</comment>
<proteinExistence type="predicted"/>
<dbReference type="EMBL" id="MGFH01000066">
    <property type="protein sequence ID" value="OGM06359.1"/>
    <property type="molecule type" value="Genomic_DNA"/>
</dbReference>
<evidence type="ECO:0000313" key="3">
    <source>
        <dbReference type="Proteomes" id="UP000178735"/>
    </source>
</evidence>
<name>A0A1F7WVB5_9BACT</name>
<dbReference type="AlphaFoldDB" id="A0A1F7WVB5"/>
<feature type="signal peptide" evidence="1">
    <location>
        <begin position="1"/>
        <end position="23"/>
    </location>
</feature>
<gene>
    <name evidence="2" type="ORF">A2008_02005</name>
</gene>
<evidence type="ECO:0000256" key="1">
    <source>
        <dbReference type="SAM" id="SignalP"/>
    </source>
</evidence>